<reference evidence="1" key="1">
    <citation type="journal article" date="2014" name="Int. J. Syst. Evol. Microbiol.">
        <title>Complete genome of a new Firmicutes species belonging to the dominant human colonic microbiota ('Ruminococcus bicirculans') reveals two chromosomes and a selective capacity to utilize plant glucans.</title>
        <authorList>
            <consortium name="NISC Comparative Sequencing Program"/>
            <person name="Wegmann U."/>
            <person name="Louis P."/>
            <person name="Goesmann A."/>
            <person name="Henrissat B."/>
            <person name="Duncan S.H."/>
            <person name="Flint H.J."/>
        </authorList>
    </citation>
    <scope>NUCLEOTIDE SEQUENCE</scope>
    <source>
        <strain evidence="1">NBRC 108216</strain>
    </source>
</reference>
<evidence type="ECO:0008006" key="3">
    <source>
        <dbReference type="Google" id="ProtNLM"/>
    </source>
</evidence>
<dbReference type="EMBL" id="BSNJ01000007">
    <property type="protein sequence ID" value="GLQ21923.1"/>
    <property type="molecule type" value="Genomic_DNA"/>
</dbReference>
<dbReference type="SUPFAM" id="SSF55961">
    <property type="entry name" value="Bet v1-like"/>
    <property type="match status" value="1"/>
</dbReference>
<evidence type="ECO:0000313" key="1">
    <source>
        <dbReference type="EMBL" id="GLQ21923.1"/>
    </source>
</evidence>
<sequence>MRKHLHVPLIAAALLTACSNVEPPSTPPADFTTYPALSESGYAETTISRDFPMKLTQLRTFLDEDNRIVANFEPTDTISMPVDTVYFDGDWPEVGATRRVEQDDGHFVLERVLVSQPDRFEYQIWGFTGAVGNNVDHVHGVMEFLPIGDSQTRMNWSYKVKPNAGFKRVLVQRFVNKEITPFLTTSLDKTLAQAEARVAEQ</sequence>
<comment type="caution">
    <text evidence="1">The sequence shown here is derived from an EMBL/GenBank/DDBJ whole genome shotgun (WGS) entry which is preliminary data.</text>
</comment>
<proteinExistence type="predicted"/>
<evidence type="ECO:0000313" key="2">
    <source>
        <dbReference type="Proteomes" id="UP001161390"/>
    </source>
</evidence>
<dbReference type="RefSeq" id="WP_284373993.1">
    <property type="nucleotide sequence ID" value="NZ_BSNJ01000007.1"/>
</dbReference>
<organism evidence="1 2">
    <name type="scientific">Algimonas porphyrae</name>
    <dbReference type="NCBI Taxonomy" id="1128113"/>
    <lineage>
        <taxon>Bacteria</taxon>
        <taxon>Pseudomonadati</taxon>
        <taxon>Pseudomonadota</taxon>
        <taxon>Alphaproteobacteria</taxon>
        <taxon>Maricaulales</taxon>
        <taxon>Robiginitomaculaceae</taxon>
        <taxon>Algimonas</taxon>
    </lineage>
</organism>
<gene>
    <name evidence="1" type="ORF">GCM10007854_28780</name>
</gene>
<dbReference type="InterPro" id="IPR023393">
    <property type="entry name" value="START-like_dom_sf"/>
</dbReference>
<keyword evidence="2" id="KW-1185">Reference proteome</keyword>
<dbReference type="Gene3D" id="3.30.530.20">
    <property type="match status" value="1"/>
</dbReference>
<accession>A0ABQ5V4Z8</accession>
<dbReference type="PROSITE" id="PS51257">
    <property type="entry name" value="PROKAR_LIPOPROTEIN"/>
    <property type="match status" value="1"/>
</dbReference>
<protein>
    <recommendedName>
        <fullName evidence="3">Polyketide cyclase / dehydrase and lipid transport</fullName>
    </recommendedName>
</protein>
<dbReference type="Proteomes" id="UP001161390">
    <property type="component" value="Unassembled WGS sequence"/>
</dbReference>
<reference evidence="1" key="2">
    <citation type="submission" date="2023-01" db="EMBL/GenBank/DDBJ databases">
        <title>Draft genome sequence of Algimonas porphyrae strain NBRC 108216.</title>
        <authorList>
            <person name="Sun Q."/>
            <person name="Mori K."/>
        </authorList>
    </citation>
    <scope>NUCLEOTIDE SEQUENCE</scope>
    <source>
        <strain evidence="1">NBRC 108216</strain>
    </source>
</reference>
<name>A0ABQ5V4Z8_9PROT</name>